<feature type="binding site" evidence="2">
    <location>
        <position position="147"/>
    </location>
    <ligand>
        <name>Mg(2+)</name>
        <dbReference type="ChEBI" id="CHEBI:18420"/>
    </ligand>
</feature>
<dbReference type="GO" id="GO:0006261">
    <property type="term" value="P:DNA-templated DNA replication"/>
    <property type="evidence" value="ECO:0007669"/>
    <property type="project" value="UniProtKB-UniRule"/>
</dbReference>
<keyword evidence="2" id="KW-0235">DNA replication</keyword>
<comment type="cofactor">
    <cofactor evidence="2">
        <name>Mg(2+)</name>
        <dbReference type="ChEBI" id="CHEBI:18420"/>
    </cofactor>
    <text evidence="2">Binds 2 magnesium ions per subunit.</text>
</comment>
<evidence type="ECO:0000313" key="4">
    <source>
        <dbReference type="EMBL" id="OGZ54543.1"/>
    </source>
</evidence>
<feature type="domain" description="UmuC" evidence="3">
    <location>
        <begin position="5"/>
        <end position="228"/>
    </location>
</feature>
<dbReference type="Pfam" id="PF11799">
    <property type="entry name" value="IMS_C"/>
    <property type="match status" value="1"/>
</dbReference>
<dbReference type="GO" id="GO:0000287">
    <property type="term" value="F:magnesium ion binding"/>
    <property type="evidence" value="ECO:0007669"/>
    <property type="project" value="UniProtKB-UniRule"/>
</dbReference>
<dbReference type="InterPro" id="IPR017961">
    <property type="entry name" value="DNA_pol_Y-fam_little_finger"/>
</dbReference>
<dbReference type="Pfam" id="PF00817">
    <property type="entry name" value="IMS"/>
    <property type="match status" value="2"/>
</dbReference>
<evidence type="ECO:0000256" key="2">
    <source>
        <dbReference type="HAMAP-Rule" id="MF_01113"/>
    </source>
</evidence>
<dbReference type="SUPFAM" id="SSF56672">
    <property type="entry name" value="DNA/RNA polymerases"/>
    <property type="match status" value="1"/>
</dbReference>
<dbReference type="GO" id="GO:0003887">
    <property type="term" value="F:DNA-directed DNA polymerase activity"/>
    <property type="evidence" value="ECO:0007669"/>
    <property type="project" value="UniProtKB-UniRule"/>
</dbReference>
<evidence type="ECO:0000313" key="5">
    <source>
        <dbReference type="Proteomes" id="UP000179106"/>
    </source>
</evidence>
<comment type="catalytic activity">
    <reaction evidence="2">
        <text>DNA(n) + a 2'-deoxyribonucleoside 5'-triphosphate = DNA(n+1) + diphosphate</text>
        <dbReference type="Rhea" id="RHEA:22508"/>
        <dbReference type="Rhea" id="RHEA-COMP:17339"/>
        <dbReference type="Rhea" id="RHEA-COMP:17340"/>
        <dbReference type="ChEBI" id="CHEBI:33019"/>
        <dbReference type="ChEBI" id="CHEBI:61560"/>
        <dbReference type="ChEBI" id="CHEBI:173112"/>
        <dbReference type="EC" id="2.7.7.7"/>
    </reaction>
</comment>
<proteinExistence type="inferred from homology"/>
<feature type="active site" evidence="2">
    <location>
        <position position="148"/>
    </location>
</feature>
<keyword evidence="2" id="KW-0239">DNA-directed DNA polymerase</keyword>
<keyword evidence="2" id="KW-0963">Cytoplasm</keyword>
<keyword evidence="2" id="KW-0460">Magnesium</keyword>
<dbReference type="Gene3D" id="3.30.70.270">
    <property type="match status" value="2"/>
</dbReference>
<sequence length="405" mass="45329">MKRIIAHLDMDAFFAAIEERDRPRLKGMPIAVGSDPQGGKGRGIVSTANYKAREYGIRSALPISTAWRFSQEAKRVGKPEVVFIEPNFKKYSEVSQNVMFILEEAISAALQHTNILENVGMSAGDLGVEQARPPKFPGGNLERASIDEAYFDLSFADSFDEARKICEKIKKEIAQKEKLTCSIGIGPNKLIAKIASDMKKPDGLTVVREADTEKFLEPLPIRKIPGIGPKTEEVFKKIKVARVADLKKFSEEELNDLFGKPRRQKSGSRPLKASGWGIELYKKIRGIDDSPIVEKYEAKSIGEQETFEKDSRDPGFISGRLKALCEGVFRSFEQSGFDTFRTIVVTVRFADFATKNRSHTLAEPSDSKTVLEFESLKLLMPFFDARENSNKKAVRLIGVRIEKLS</sequence>
<dbReference type="GO" id="GO:0006281">
    <property type="term" value="P:DNA repair"/>
    <property type="evidence" value="ECO:0007669"/>
    <property type="project" value="UniProtKB-UniRule"/>
</dbReference>
<organism evidence="4 5">
    <name type="scientific">Candidatus Ryanbacteria bacterium RIFCSPLOWO2_01_FULL_48_26</name>
    <dbReference type="NCBI Taxonomy" id="1802126"/>
    <lineage>
        <taxon>Bacteria</taxon>
        <taxon>Candidatus Ryaniibacteriota</taxon>
    </lineage>
</organism>
<keyword evidence="2" id="KW-0238">DNA-binding</keyword>
<dbReference type="GO" id="GO:0003684">
    <property type="term" value="F:damaged DNA binding"/>
    <property type="evidence" value="ECO:0007669"/>
    <property type="project" value="InterPro"/>
</dbReference>
<dbReference type="Proteomes" id="UP000179106">
    <property type="component" value="Unassembled WGS sequence"/>
</dbReference>
<comment type="caution">
    <text evidence="4">The sequence shown here is derived from an EMBL/GenBank/DDBJ whole genome shotgun (WGS) entry which is preliminary data.</text>
</comment>
<keyword evidence="2" id="KW-0548">Nucleotidyltransferase</keyword>
<comment type="similarity">
    <text evidence="1 2">Belongs to the DNA polymerase type-Y family.</text>
</comment>
<evidence type="ECO:0000259" key="3">
    <source>
        <dbReference type="PROSITE" id="PS50173"/>
    </source>
</evidence>
<dbReference type="InterPro" id="IPR050116">
    <property type="entry name" value="DNA_polymerase-Y"/>
</dbReference>
<dbReference type="HAMAP" id="MF_01113">
    <property type="entry name" value="DNApol_IV"/>
    <property type="match status" value="1"/>
</dbReference>
<name>A0A1G2GWI5_9BACT</name>
<protein>
    <recommendedName>
        <fullName evidence="2">DNA polymerase IV</fullName>
        <shortName evidence="2">Pol IV</shortName>
        <ecNumber evidence="2">2.7.7.7</ecNumber>
    </recommendedName>
</protein>
<keyword evidence="2" id="KW-0808">Transferase</keyword>
<comment type="subcellular location">
    <subcellularLocation>
        <location evidence="2">Cytoplasm</location>
    </subcellularLocation>
</comment>
<dbReference type="GO" id="GO:0042276">
    <property type="term" value="P:error-prone translesion synthesis"/>
    <property type="evidence" value="ECO:0007669"/>
    <property type="project" value="TreeGrafter"/>
</dbReference>
<feature type="binding site" evidence="2">
    <location>
        <position position="9"/>
    </location>
    <ligand>
        <name>Mg(2+)</name>
        <dbReference type="ChEBI" id="CHEBI:18420"/>
    </ligand>
</feature>
<dbReference type="InterPro" id="IPR024728">
    <property type="entry name" value="PolY_HhH_motif"/>
</dbReference>
<dbReference type="PANTHER" id="PTHR11076:SF33">
    <property type="entry name" value="DNA POLYMERASE KAPPA"/>
    <property type="match status" value="1"/>
</dbReference>
<accession>A0A1G2GWI5</accession>
<comment type="subunit">
    <text evidence="2">Monomer.</text>
</comment>
<dbReference type="EC" id="2.7.7.7" evidence="2"/>
<feature type="site" description="Substrate discrimination" evidence="2">
    <location>
        <position position="14"/>
    </location>
</feature>
<dbReference type="Pfam" id="PF11798">
    <property type="entry name" value="IMS_HHH"/>
    <property type="match status" value="1"/>
</dbReference>
<dbReference type="CDD" id="cd03586">
    <property type="entry name" value="PolY_Pol_IV_kappa"/>
    <property type="match status" value="1"/>
</dbReference>
<reference evidence="4 5" key="1">
    <citation type="journal article" date="2016" name="Nat. Commun.">
        <title>Thousands of microbial genomes shed light on interconnected biogeochemical processes in an aquifer system.</title>
        <authorList>
            <person name="Anantharaman K."/>
            <person name="Brown C.T."/>
            <person name="Hug L.A."/>
            <person name="Sharon I."/>
            <person name="Castelle C.J."/>
            <person name="Probst A.J."/>
            <person name="Thomas B.C."/>
            <person name="Singh A."/>
            <person name="Wilkins M.J."/>
            <person name="Karaoz U."/>
            <person name="Brodie E.L."/>
            <person name="Williams K.H."/>
            <person name="Hubbard S.S."/>
            <person name="Banfield J.F."/>
        </authorList>
    </citation>
    <scope>NUCLEOTIDE SEQUENCE [LARGE SCALE GENOMIC DNA]</scope>
</reference>
<evidence type="ECO:0000256" key="1">
    <source>
        <dbReference type="ARBA" id="ARBA00010945"/>
    </source>
</evidence>
<dbReference type="InterPro" id="IPR043502">
    <property type="entry name" value="DNA/RNA_pol_sf"/>
</dbReference>
<dbReference type="PROSITE" id="PS50173">
    <property type="entry name" value="UMUC"/>
    <property type="match status" value="1"/>
</dbReference>
<dbReference type="SUPFAM" id="SSF100879">
    <property type="entry name" value="Lesion bypass DNA polymerase (Y-family), little finger domain"/>
    <property type="match status" value="1"/>
</dbReference>
<dbReference type="AlphaFoldDB" id="A0A1G2GWI5"/>
<dbReference type="EMBL" id="MHNW01000005">
    <property type="protein sequence ID" value="OGZ54543.1"/>
    <property type="molecule type" value="Genomic_DNA"/>
</dbReference>
<dbReference type="InterPro" id="IPR022880">
    <property type="entry name" value="DNApol_IV"/>
</dbReference>
<dbReference type="InterPro" id="IPR001126">
    <property type="entry name" value="UmuC"/>
</dbReference>
<dbReference type="Gene3D" id="3.40.1170.60">
    <property type="match status" value="1"/>
</dbReference>
<keyword evidence="2" id="KW-0234">DNA repair</keyword>
<keyword evidence="2" id="KW-0227">DNA damage</keyword>
<dbReference type="Gene3D" id="3.30.1490.100">
    <property type="entry name" value="DNA polymerase, Y-family, little finger domain"/>
    <property type="match status" value="1"/>
</dbReference>
<dbReference type="Gene3D" id="1.10.150.20">
    <property type="entry name" value="5' to 3' exonuclease, C-terminal subdomain"/>
    <property type="match status" value="1"/>
</dbReference>
<dbReference type="PANTHER" id="PTHR11076">
    <property type="entry name" value="DNA REPAIR POLYMERASE UMUC / TRANSFERASE FAMILY MEMBER"/>
    <property type="match status" value="1"/>
</dbReference>
<dbReference type="InterPro" id="IPR036775">
    <property type="entry name" value="DNA_pol_Y-fam_lit_finger_sf"/>
</dbReference>
<dbReference type="GO" id="GO:0005737">
    <property type="term" value="C:cytoplasm"/>
    <property type="evidence" value="ECO:0007669"/>
    <property type="project" value="UniProtKB-SubCell"/>
</dbReference>
<dbReference type="InterPro" id="IPR043128">
    <property type="entry name" value="Rev_trsase/Diguanyl_cyclase"/>
</dbReference>
<keyword evidence="2" id="KW-0479">Metal-binding</keyword>
<keyword evidence="2" id="KW-0515">Mutator protein</keyword>
<dbReference type="STRING" id="1802126.A3B25_02465"/>
<comment type="function">
    <text evidence="2">Poorly processive, error-prone DNA polymerase involved in untargeted mutagenesis. Copies undamaged DNA at stalled replication forks, which arise in vivo from mismatched or misaligned primer ends. These misaligned primers can be extended by PolIV. Exhibits no 3'-5' exonuclease (proofreading) activity. May be involved in translesional synthesis, in conjunction with the beta clamp from PolIII.</text>
</comment>
<gene>
    <name evidence="2" type="primary">dinB</name>
    <name evidence="4" type="ORF">A3B25_02465</name>
</gene>